<evidence type="ECO:0000256" key="2">
    <source>
        <dbReference type="ARBA" id="ARBA00022801"/>
    </source>
</evidence>
<reference evidence="10" key="1">
    <citation type="submission" date="2023-08" db="EMBL/GenBank/DDBJ databases">
        <title>Draft sequence of the Babesia gibsoni genome.</title>
        <authorList>
            <person name="Yamagishi J.Y."/>
            <person name="Xuan X.X."/>
        </authorList>
    </citation>
    <scope>NUCLEOTIDE SEQUENCE</scope>
    <source>
        <strain evidence="10">Azabu</strain>
    </source>
</reference>
<name>A0AAD8PFW1_BABGI</name>
<dbReference type="InterPro" id="IPR000629">
    <property type="entry name" value="RNA-helicase_DEAD-box_CS"/>
</dbReference>
<feature type="domain" description="Helicase C-terminal" evidence="9">
    <location>
        <begin position="366"/>
        <end position="564"/>
    </location>
</feature>
<dbReference type="PROSITE" id="PS51192">
    <property type="entry name" value="HELICASE_ATP_BIND_1"/>
    <property type="match status" value="1"/>
</dbReference>
<evidence type="ECO:0000256" key="7">
    <source>
        <dbReference type="SAM" id="MobiDB-lite"/>
    </source>
</evidence>
<feature type="domain" description="Helicase ATP-binding" evidence="8">
    <location>
        <begin position="128"/>
        <end position="332"/>
    </location>
</feature>
<keyword evidence="3 6" id="KW-0347">Helicase</keyword>
<evidence type="ECO:0000256" key="3">
    <source>
        <dbReference type="ARBA" id="ARBA00022806"/>
    </source>
</evidence>
<evidence type="ECO:0000256" key="6">
    <source>
        <dbReference type="RuleBase" id="RU365068"/>
    </source>
</evidence>
<dbReference type="SMART" id="SM00487">
    <property type="entry name" value="DEXDc"/>
    <property type="match status" value="1"/>
</dbReference>
<proteinExistence type="inferred from homology"/>
<dbReference type="Proteomes" id="UP001230268">
    <property type="component" value="Unassembled WGS sequence"/>
</dbReference>
<dbReference type="GO" id="GO:0016787">
    <property type="term" value="F:hydrolase activity"/>
    <property type="evidence" value="ECO:0007669"/>
    <property type="project" value="UniProtKB-KW"/>
</dbReference>
<dbReference type="InterPro" id="IPR011545">
    <property type="entry name" value="DEAD/DEAH_box_helicase_dom"/>
</dbReference>
<dbReference type="CDD" id="cd00268">
    <property type="entry name" value="DEADc"/>
    <property type="match status" value="1"/>
</dbReference>
<evidence type="ECO:0000259" key="9">
    <source>
        <dbReference type="PROSITE" id="PS51194"/>
    </source>
</evidence>
<comment type="similarity">
    <text evidence="6">Belongs to the DEAD box helicase family.</text>
</comment>
<dbReference type="InterPro" id="IPR014001">
    <property type="entry name" value="Helicase_ATP-bd"/>
</dbReference>
<keyword evidence="11" id="KW-1185">Reference proteome</keyword>
<dbReference type="SUPFAM" id="SSF52540">
    <property type="entry name" value="P-loop containing nucleoside triphosphate hydrolases"/>
    <property type="match status" value="1"/>
</dbReference>
<evidence type="ECO:0000259" key="8">
    <source>
        <dbReference type="PROSITE" id="PS51192"/>
    </source>
</evidence>
<comment type="domain">
    <text evidence="6">The Q motif is unique to and characteristic of the DEAD box family of RNA helicases and controls ATP binding and hydrolysis.</text>
</comment>
<evidence type="ECO:0000313" key="10">
    <source>
        <dbReference type="EMBL" id="KAK1444698.1"/>
    </source>
</evidence>
<dbReference type="PANTHER" id="PTHR24031">
    <property type="entry name" value="RNA HELICASE"/>
    <property type="match status" value="1"/>
</dbReference>
<dbReference type="GO" id="GO:0003723">
    <property type="term" value="F:RNA binding"/>
    <property type="evidence" value="ECO:0007669"/>
    <property type="project" value="UniProtKB-UniRule"/>
</dbReference>
<dbReference type="AlphaFoldDB" id="A0AAD8PFW1"/>
<feature type="compositionally biased region" description="Basic and acidic residues" evidence="7">
    <location>
        <begin position="794"/>
        <end position="804"/>
    </location>
</feature>
<dbReference type="CDD" id="cd18787">
    <property type="entry name" value="SF2_C_DEAD"/>
    <property type="match status" value="1"/>
</dbReference>
<keyword evidence="2 6" id="KW-0378">Hydrolase</keyword>
<sequence length="827" mass="93983">MVLGRKLKKQKILASFGHSPAKQRAASLKAVIDEKEHFRGMDAENADSDISDVDDSDESLQIQGAGDANISSTGKTVKRKRKHGISKSDPDHSTIDTFDKLDVNQLILNWLRERNITSLTKVQRLVIPRFLRTGNDVLVQSHTGSGKTLCYVIPMLDSFLRNLGKNTNHPIATVFSVIMLPTRELATQVNSVVSDAIEHISSGENELRSKLKISKDTFSSLVLIGGYSVEQDIRTVRKLKERGNTRPFVIATPGRLRHLMDTLQQDMVWTFKDVSMLILDEADRLLEMGYQNDMTTIMGNLPKQRQVGFFSATLPSDVITFANLILKTYDFINADISTVNNRSVEATPSQTAKGQSTKTAYATPVSLENYYLLIDQREKLHFVLLFLLHLKETGTRKCAIFFLTCDIVDYYSMVLASLLTTGKSEEGVGEEILLYKIHRKMPTSKRQQNLDAFRNSPKPKFGGSNKVSGDKGVMQVLLCTDVFSRGIDIPQIEWVIQYDAPQDPNFYVHRIGRVSRAGASGNALLLLSKHEEAYVQFQLNRSIPLKRLDDNTLEAIKTRHQPYSKLKGVLVHDTFVGKTTVENGKPYLDYLESTEPEEAMLPWQYTCGILSFLRSQIAEDRDYLLAASRAFVSFTRAYSEHRLTSIFEEKKLDYGGLATSFGVLRVPRVKEILGRKLSNFVNSDTDPRTVPFKDEKRETERLKKLEEAKPVEKVKPEKKKAVEQKVQRTRTEKRQAKRENIMLEWEELSREESLAKKLKRGKITQQQYERMLSGQDAVDSEESDGSASPNVTVNHKEDESDWEKELDNFVKEWERRPPPHVQSKKLK</sequence>
<dbReference type="InterPro" id="IPR025313">
    <property type="entry name" value="SPB4-like_CTE"/>
</dbReference>
<dbReference type="Gene3D" id="3.40.50.300">
    <property type="entry name" value="P-loop containing nucleotide triphosphate hydrolases"/>
    <property type="match status" value="2"/>
</dbReference>
<dbReference type="GO" id="GO:0005524">
    <property type="term" value="F:ATP binding"/>
    <property type="evidence" value="ECO:0007669"/>
    <property type="project" value="UniProtKB-UniRule"/>
</dbReference>
<dbReference type="PROSITE" id="PS00039">
    <property type="entry name" value="DEAD_ATP_HELICASE"/>
    <property type="match status" value="1"/>
</dbReference>
<dbReference type="EC" id="3.6.4.13" evidence="6"/>
<dbReference type="InterPro" id="IPR044742">
    <property type="entry name" value="DEAD/DEAH_RhlB"/>
</dbReference>
<evidence type="ECO:0000313" key="11">
    <source>
        <dbReference type="Proteomes" id="UP001230268"/>
    </source>
</evidence>
<dbReference type="PROSITE" id="PS51194">
    <property type="entry name" value="HELICASE_CTER"/>
    <property type="match status" value="1"/>
</dbReference>
<dbReference type="Pfam" id="PF00271">
    <property type="entry name" value="Helicase_C"/>
    <property type="match status" value="1"/>
</dbReference>
<dbReference type="EMBL" id="JAVEPI010000001">
    <property type="protein sequence ID" value="KAK1444698.1"/>
    <property type="molecule type" value="Genomic_DNA"/>
</dbReference>
<keyword evidence="5 6" id="KW-0694">RNA-binding</keyword>
<keyword evidence="4 6" id="KW-0067">ATP-binding</keyword>
<dbReference type="InterPro" id="IPR001650">
    <property type="entry name" value="Helicase_C-like"/>
</dbReference>
<feature type="region of interest" description="Disordered" evidence="7">
    <location>
        <begin position="711"/>
        <end position="738"/>
    </location>
</feature>
<protein>
    <recommendedName>
        <fullName evidence="6">ATP-dependent RNA helicase</fullName>
        <ecNumber evidence="6">3.6.4.13</ecNumber>
    </recommendedName>
</protein>
<dbReference type="SMART" id="SM01178">
    <property type="entry name" value="DUF4217"/>
    <property type="match status" value="1"/>
</dbReference>
<evidence type="ECO:0000256" key="5">
    <source>
        <dbReference type="ARBA" id="ARBA00022884"/>
    </source>
</evidence>
<dbReference type="Pfam" id="PF13959">
    <property type="entry name" value="CTE_SPB4"/>
    <property type="match status" value="1"/>
</dbReference>
<gene>
    <name evidence="10" type="ORF">BgAZ_106040</name>
</gene>
<evidence type="ECO:0000256" key="4">
    <source>
        <dbReference type="ARBA" id="ARBA00022840"/>
    </source>
</evidence>
<feature type="region of interest" description="Disordered" evidence="7">
    <location>
        <begin position="756"/>
        <end position="804"/>
    </location>
</feature>
<evidence type="ECO:0000256" key="1">
    <source>
        <dbReference type="ARBA" id="ARBA00022741"/>
    </source>
</evidence>
<feature type="region of interest" description="Disordered" evidence="7">
    <location>
        <begin position="66"/>
        <end position="91"/>
    </location>
</feature>
<dbReference type="GO" id="GO:0003724">
    <property type="term" value="F:RNA helicase activity"/>
    <property type="evidence" value="ECO:0007669"/>
    <property type="project" value="UniProtKB-EC"/>
</dbReference>
<feature type="compositionally biased region" description="Basic residues" evidence="7">
    <location>
        <begin position="76"/>
        <end position="85"/>
    </location>
</feature>
<comment type="caution">
    <text evidence="10">The sequence shown here is derived from an EMBL/GenBank/DDBJ whole genome shotgun (WGS) entry which is preliminary data.</text>
</comment>
<dbReference type="Pfam" id="PF00270">
    <property type="entry name" value="DEAD"/>
    <property type="match status" value="1"/>
</dbReference>
<comment type="catalytic activity">
    <reaction evidence="6">
        <text>ATP + H2O = ADP + phosphate + H(+)</text>
        <dbReference type="Rhea" id="RHEA:13065"/>
        <dbReference type="ChEBI" id="CHEBI:15377"/>
        <dbReference type="ChEBI" id="CHEBI:15378"/>
        <dbReference type="ChEBI" id="CHEBI:30616"/>
        <dbReference type="ChEBI" id="CHEBI:43474"/>
        <dbReference type="ChEBI" id="CHEBI:456216"/>
        <dbReference type="EC" id="3.6.4.13"/>
    </reaction>
</comment>
<accession>A0AAD8PFW1</accession>
<keyword evidence="1 6" id="KW-0547">Nucleotide-binding</keyword>
<dbReference type="SMART" id="SM00490">
    <property type="entry name" value="HELICc"/>
    <property type="match status" value="1"/>
</dbReference>
<comment type="function">
    <text evidence="6">RNA helicase.</text>
</comment>
<dbReference type="InterPro" id="IPR027417">
    <property type="entry name" value="P-loop_NTPase"/>
</dbReference>
<organism evidence="10 11">
    <name type="scientific">Babesia gibsoni</name>
    <dbReference type="NCBI Taxonomy" id="33632"/>
    <lineage>
        <taxon>Eukaryota</taxon>
        <taxon>Sar</taxon>
        <taxon>Alveolata</taxon>
        <taxon>Apicomplexa</taxon>
        <taxon>Aconoidasida</taxon>
        <taxon>Piroplasmida</taxon>
        <taxon>Babesiidae</taxon>
        <taxon>Babesia</taxon>
    </lineage>
</organism>